<dbReference type="Proteomes" id="UP001239111">
    <property type="component" value="Chromosome 4"/>
</dbReference>
<comment type="caution">
    <text evidence="1">The sequence shown here is derived from an EMBL/GenBank/DDBJ whole genome shotgun (WGS) entry which is preliminary data.</text>
</comment>
<accession>A0ACC2N0Y0</accession>
<name>A0ACC2N0Y0_9HYME</name>
<protein>
    <submittedName>
        <fullName evidence="1">Uncharacterized protein</fullName>
    </submittedName>
</protein>
<proteinExistence type="predicted"/>
<organism evidence="1 2">
    <name type="scientific">Eretmocerus hayati</name>
    <dbReference type="NCBI Taxonomy" id="131215"/>
    <lineage>
        <taxon>Eukaryota</taxon>
        <taxon>Metazoa</taxon>
        <taxon>Ecdysozoa</taxon>
        <taxon>Arthropoda</taxon>
        <taxon>Hexapoda</taxon>
        <taxon>Insecta</taxon>
        <taxon>Pterygota</taxon>
        <taxon>Neoptera</taxon>
        <taxon>Endopterygota</taxon>
        <taxon>Hymenoptera</taxon>
        <taxon>Apocrita</taxon>
        <taxon>Proctotrupomorpha</taxon>
        <taxon>Chalcidoidea</taxon>
        <taxon>Aphelinidae</taxon>
        <taxon>Aphelininae</taxon>
        <taxon>Eretmocerus</taxon>
    </lineage>
</organism>
<dbReference type="EMBL" id="CM056744">
    <property type="protein sequence ID" value="KAJ8664376.1"/>
    <property type="molecule type" value="Genomic_DNA"/>
</dbReference>
<sequence>MNESKLPMSYNKVLEFLESTQGKSRSEITQLARISCDLGSLDDILTDIYKHVSSHTLRSRLRRIKKCFCPSDSKTEDKHSDAESLAEGMTTEDQLDDEDFNPTASRDGRTAQEYQDAVLEREEFLEKKERAYASPPRRRHCLR</sequence>
<reference evidence="1" key="1">
    <citation type="submission" date="2023-04" db="EMBL/GenBank/DDBJ databases">
        <title>A chromosome-level genome assembly of the parasitoid wasp Eretmocerus hayati.</title>
        <authorList>
            <person name="Zhong Y."/>
            <person name="Liu S."/>
            <person name="Liu Y."/>
        </authorList>
    </citation>
    <scope>NUCLEOTIDE SEQUENCE</scope>
    <source>
        <strain evidence="1">ZJU_SS_LIU_2023</strain>
    </source>
</reference>
<keyword evidence="2" id="KW-1185">Reference proteome</keyword>
<evidence type="ECO:0000313" key="1">
    <source>
        <dbReference type="EMBL" id="KAJ8664376.1"/>
    </source>
</evidence>
<gene>
    <name evidence="1" type="ORF">QAD02_006038</name>
</gene>
<evidence type="ECO:0000313" key="2">
    <source>
        <dbReference type="Proteomes" id="UP001239111"/>
    </source>
</evidence>